<organism evidence="1 2">
    <name type="scientific">Anopheles stephensi</name>
    <name type="common">Indo-Pakistan malaria mosquito</name>
    <dbReference type="NCBI Taxonomy" id="30069"/>
    <lineage>
        <taxon>Eukaryota</taxon>
        <taxon>Metazoa</taxon>
        <taxon>Ecdysozoa</taxon>
        <taxon>Arthropoda</taxon>
        <taxon>Hexapoda</taxon>
        <taxon>Insecta</taxon>
        <taxon>Pterygota</taxon>
        <taxon>Neoptera</taxon>
        <taxon>Endopterygota</taxon>
        <taxon>Diptera</taxon>
        <taxon>Nematocera</taxon>
        <taxon>Culicoidea</taxon>
        <taxon>Culicidae</taxon>
        <taxon>Anophelinae</taxon>
        <taxon>Anopheles</taxon>
    </lineage>
</organism>
<sequence>MSCLKRKMLVRFRTLHRAEENPHTMDTSDGGNRTFDLLDELELLLRRKGRLPVVLVILIALAVCFLVVGILMATGIMLVTFVLFVCFDEGFGEMNTSLNILGQ</sequence>
<reference evidence="2" key="1">
    <citation type="journal article" date="2014" name="Genome Biol.">
        <title>Genome analysis of a major urban malaria vector mosquito, Anopheles stephensi.</title>
        <authorList>
            <person name="Jiang X."/>
            <person name="Peery A."/>
            <person name="Hall A.B."/>
            <person name="Sharma A."/>
            <person name="Chen X.G."/>
            <person name="Waterhouse R.M."/>
            <person name="Komissarov A."/>
            <person name="Riehle M.M."/>
            <person name="Shouche Y."/>
            <person name="Sharakhova M.V."/>
            <person name="Lawson D."/>
            <person name="Pakpour N."/>
            <person name="Arensburger P."/>
            <person name="Davidson V.L."/>
            <person name="Eiglmeier K."/>
            <person name="Emrich S."/>
            <person name="George P."/>
            <person name="Kennedy R.C."/>
            <person name="Mane S.P."/>
            <person name="Maslen G."/>
            <person name="Oringanje C."/>
            <person name="Qi Y."/>
            <person name="Settlage R."/>
            <person name="Tojo M."/>
            <person name="Tubio J.M."/>
            <person name="Unger M.F."/>
            <person name="Wang B."/>
            <person name="Vernick K.D."/>
            <person name="Ribeiro J.M."/>
            <person name="James A.A."/>
            <person name="Michel K."/>
            <person name="Riehle M.A."/>
            <person name="Luckhart S."/>
            <person name="Sharakhov I.V."/>
            <person name="Tu Z."/>
        </authorList>
    </citation>
    <scope>NUCLEOTIDE SEQUENCE [LARGE SCALE GENOMIC DNA]</scope>
    <source>
        <strain evidence="2">Indian</strain>
    </source>
</reference>
<dbReference type="VEuPathDB" id="VectorBase:ASTE000905"/>
<evidence type="ECO:0000313" key="2">
    <source>
        <dbReference type="Proteomes" id="UP000076408"/>
    </source>
</evidence>
<evidence type="ECO:0000313" key="1">
    <source>
        <dbReference type="EnsemblMetazoa" id="ASTEI00624-PA"/>
    </source>
</evidence>
<dbReference type="VEuPathDB" id="VectorBase:ASTEI00624"/>
<accession>A0A182XWN8</accession>
<keyword evidence="2" id="KW-1185">Reference proteome</keyword>
<proteinExistence type="predicted"/>
<dbReference type="Proteomes" id="UP000076408">
    <property type="component" value="Unassembled WGS sequence"/>
</dbReference>
<dbReference type="EnsemblMetazoa" id="ASTEI00624-RA">
    <property type="protein sequence ID" value="ASTEI00624-PA"/>
    <property type="gene ID" value="ASTEI00624"/>
</dbReference>
<protein>
    <submittedName>
        <fullName evidence="1">Uncharacterized protein</fullName>
    </submittedName>
</protein>
<dbReference type="AlphaFoldDB" id="A0A182XWN8"/>
<reference evidence="1" key="2">
    <citation type="submission" date="2020-05" db="UniProtKB">
        <authorList>
            <consortium name="EnsemblMetazoa"/>
        </authorList>
    </citation>
    <scope>IDENTIFICATION</scope>
    <source>
        <strain evidence="1">Indian</strain>
    </source>
</reference>
<name>A0A182XWN8_ANOST</name>